<dbReference type="FunFam" id="2.10.25.10:FF:000012">
    <property type="entry name" value="Delta-like protein"/>
    <property type="match status" value="1"/>
</dbReference>
<accession>A0A0B1S6S5</accession>
<evidence type="ECO:0000313" key="8">
    <source>
        <dbReference type="EMBL" id="KHJ79177.1"/>
    </source>
</evidence>
<keyword evidence="1 6" id="KW-0245">EGF-like domain</keyword>
<dbReference type="PRINTS" id="PR00010">
    <property type="entry name" value="EGFBLOOD"/>
</dbReference>
<proteinExistence type="predicted"/>
<keyword evidence="9" id="KW-1185">Reference proteome</keyword>
<keyword evidence="2" id="KW-0732">Signal</keyword>
<dbReference type="OrthoDB" id="5852179at2759"/>
<evidence type="ECO:0000256" key="3">
    <source>
        <dbReference type="ARBA" id="ARBA00022737"/>
    </source>
</evidence>
<keyword evidence="3" id="KW-0677">Repeat</keyword>
<evidence type="ECO:0000313" key="9">
    <source>
        <dbReference type="Proteomes" id="UP000053660"/>
    </source>
</evidence>
<reference evidence="8 9" key="1">
    <citation type="submission" date="2014-03" db="EMBL/GenBank/DDBJ databases">
        <title>Draft genome of the hookworm Oesophagostomum dentatum.</title>
        <authorList>
            <person name="Mitreva M."/>
        </authorList>
    </citation>
    <scope>NUCLEOTIDE SEQUENCE [LARGE SCALE GENOMIC DNA]</scope>
    <source>
        <strain evidence="8 9">OD-Hann</strain>
    </source>
</reference>
<dbReference type="SMART" id="SM00179">
    <property type="entry name" value="EGF_CA"/>
    <property type="match status" value="2"/>
</dbReference>
<evidence type="ECO:0000256" key="2">
    <source>
        <dbReference type="ARBA" id="ARBA00022729"/>
    </source>
</evidence>
<dbReference type="GO" id="GO:0045597">
    <property type="term" value="P:positive regulation of cell differentiation"/>
    <property type="evidence" value="ECO:0007669"/>
    <property type="project" value="UniProtKB-ARBA"/>
</dbReference>
<dbReference type="PROSITE" id="PS00022">
    <property type="entry name" value="EGF_1"/>
    <property type="match status" value="1"/>
</dbReference>
<evidence type="ECO:0000256" key="1">
    <source>
        <dbReference type="ARBA" id="ARBA00022536"/>
    </source>
</evidence>
<evidence type="ECO:0000256" key="6">
    <source>
        <dbReference type="PROSITE-ProRule" id="PRU00076"/>
    </source>
</evidence>
<keyword evidence="5" id="KW-0325">Glycoprotein</keyword>
<dbReference type="Proteomes" id="UP000053660">
    <property type="component" value="Unassembled WGS sequence"/>
</dbReference>
<evidence type="ECO:0000256" key="4">
    <source>
        <dbReference type="ARBA" id="ARBA00023157"/>
    </source>
</evidence>
<dbReference type="Pfam" id="PF00008">
    <property type="entry name" value="EGF"/>
    <property type="match status" value="2"/>
</dbReference>
<dbReference type="InterPro" id="IPR051022">
    <property type="entry name" value="Notch_Cell-Fate_Det"/>
</dbReference>
<feature type="disulfide bond" evidence="6">
    <location>
        <begin position="125"/>
        <end position="134"/>
    </location>
</feature>
<dbReference type="PROSITE" id="PS50026">
    <property type="entry name" value="EGF_3"/>
    <property type="match status" value="2"/>
</dbReference>
<feature type="disulfide bond" evidence="6">
    <location>
        <begin position="106"/>
        <end position="123"/>
    </location>
</feature>
<evidence type="ECO:0000256" key="5">
    <source>
        <dbReference type="ARBA" id="ARBA00023180"/>
    </source>
</evidence>
<dbReference type="GO" id="GO:0005509">
    <property type="term" value="F:calcium ion binding"/>
    <property type="evidence" value="ECO:0007669"/>
    <property type="project" value="InterPro"/>
</dbReference>
<dbReference type="GO" id="GO:0016020">
    <property type="term" value="C:membrane"/>
    <property type="evidence" value="ECO:0007669"/>
    <property type="project" value="UniProtKB-SubCell"/>
</dbReference>
<dbReference type="PROSITE" id="PS01186">
    <property type="entry name" value="EGF_2"/>
    <property type="match status" value="1"/>
</dbReference>
<dbReference type="SUPFAM" id="SSF57196">
    <property type="entry name" value="EGF/Laminin"/>
    <property type="match status" value="2"/>
</dbReference>
<comment type="caution">
    <text evidence="6">Lacks conserved residue(s) required for the propagation of feature annotation.</text>
</comment>
<dbReference type="InterPro" id="IPR001881">
    <property type="entry name" value="EGF-like_Ca-bd_dom"/>
</dbReference>
<dbReference type="EMBL" id="KN606537">
    <property type="protein sequence ID" value="KHJ79177.1"/>
    <property type="molecule type" value="Genomic_DNA"/>
</dbReference>
<feature type="domain" description="EGF-like" evidence="7">
    <location>
        <begin position="57"/>
        <end position="94"/>
    </location>
</feature>
<feature type="domain" description="EGF-like" evidence="7">
    <location>
        <begin position="97"/>
        <end position="135"/>
    </location>
</feature>
<dbReference type="SMART" id="SM00181">
    <property type="entry name" value="EGF"/>
    <property type="match status" value="2"/>
</dbReference>
<gene>
    <name evidence="8" type="ORF">OESDEN_21183</name>
</gene>
<name>A0A0B1S6S5_OESDE</name>
<organism evidence="8 9">
    <name type="scientific">Oesophagostomum dentatum</name>
    <name type="common">Nodular worm</name>
    <dbReference type="NCBI Taxonomy" id="61180"/>
    <lineage>
        <taxon>Eukaryota</taxon>
        <taxon>Metazoa</taxon>
        <taxon>Ecdysozoa</taxon>
        <taxon>Nematoda</taxon>
        <taxon>Chromadorea</taxon>
        <taxon>Rhabditida</taxon>
        <taxon>Rhabditina</taxon>
        <taxon>Rhabditomorpha</taxon>
        <taxon>Strongyloidea</taxon>
        <taxon>Strongylidae</taxon>
        <taxon>Oesophagostomum</taxon>
    </lineage>
</organism>
<keyword evidence="4 6" id="KW-1015">Disulfide bond</keyword>
<dbReference type="CDD" id="cd00054">
    <property type="entry name" value="EGF_CA"/>
    <property type="match status" value="2"/>
</dbReference>
<dbReference type="AlphaFoldDB" id="A0A0B1S6S5"/>
<protein>
    <submittedName>
        <fullName evidence="8">EGF-like domain protein</fullName>
    </submittedName>
</protein>
<dbReference type="PANTHER" id="PTHR24049">
    <property type="entry name" value="CRUMBS FAMILY MEMBER"/>
    <property type="match status" value="1"/>
</dbReference>
<evidence type="ECO:0000259" key="7">
    <source>
        <dbReference type="PROSITE" id="PS50026"/>
    </source>
</evidence>
<sequence length="146" mass="15370">MSGSQKSLTSPTSAPSLILAAIMGPAFSFGKRTPIIASASLAIRVTTAQKRLIKHSDFDPCATNPCQNGATCIAKVQQGKPTYECYCAPGFGGPKCDQRPCDVNPCLHNGTCRTTAGFSSYFCDCKEGYGGKNCDIGESKMAELSL</sequence>
<dbReference type="InterPro" id="IPR000742">
    <property type="entry name" value="EGF"/>
</dbReference>
<dbReference type="Gene3D" id="2.10.25.10">
    <property type="entry name" value="Laminin"/>
    <property type="match status" value="2"/>
</dbReference>